<dbReference type="Pfam" id="PF06727">
    <property type="entry name" value="DUF1207"/>
    <property type="match status" value="1"/>
</dbReference>
<protein>
    <recommendedName>
        <fullName evidence="4">DUF1207 domain-containing protein</fullName>
    </recommendedName>
</protein>
<dbReference type="InterPro" id="IPR009599">
    <property type="entry name" value="DUF1207"/>
</dbReference>
<dbReference type="Proteomes" id="UP000315010">
    <property type="component" value="Unassembled WGS sequence"/>
</dbReference>
<organism evidence="2 3">
    <name type="scientific">Novipirellula herctigrandis</name>
    <dbReference type="NCBI Taxonomy" id="2527986"/>
    <lineage>
        <taxon>Bacteria</taxon>
        <taxon>Pseudomonadati</taxon>
        <taxon>Planctomycetota</taxon>
        <taxon>Planctomycetia</taxon>
        <taxon>Pirellulales</taxon>
        <taxon>Pirellulaceae</taxon>
        <taxon>Novipirellula</taxon>
    </lineage>
</organism>
<evidence type="ECO:0000256" key="1">
    <source>
        <dbReference type="SAM" id="MobiDB-lite"/>
    </source>
</evidence>
<keyword evidence="3" id="KW-1185">Reference proteome</keyword>
<name>A0A5C5Z8J1_9BACT</name>
<sequence>MPLLLPASEPVEVDVSVPNDSNPIGAGVITDGNTGDWLRSESIESEASDGMSLTPEPAYDWMKEASSYYQQNADGSPTPLDPPTLPLDDQVDSYFRASATSPDPNHYHHYGNPSSEKVWRWTPLPDHLLWHSYLAGLHESRISSAIFGDTDENGYWDATLGGRVGLLRYGSSDNHKNGEGWQWDVEGAVMVRLDIVEQEDVESMDFRFGTLITTRQGEWGAKFGYFHISSHVGDEYMIRNPLFERINYVTESLILGGSYHPNDRVRVYGESALAVKRSGGAKRWQFQTGLEYIARPATLTSGSPFTALNVDLRQAVDFDPGFTVQTGWQWEGFQSGRRVRTGLQYHNGPTPQFEFFMEDEHHLGIGLWYDY</sequence>
<evidence type="ECO:0008006" key="4">
    <source>
        <dbReference type="Google" id="ProtNLM"/>
    </source>
</evidence>
<dbReference type="RefSeq" id="WP_146400826.1">
    <property type="nucleotide sequence ID" value="NZ_SJPJ01000001.1"/>
</dbReference>
<evidence type="ECO:0000313" key="3">
    <source>
        <dbReference type="Proteomes" id="UP000315010"/>
    </source>
</evidence>
<dbReference type="AlphaFoldDB" id="A0A5C5Z8J1"/>
<dbReference type="EMBL" id="SJPJ01000001">
    <property type="protein sequence ID" value="TWT83565.1"/>
    <property type="molecule type" value="Genomic_DNA"/>
</dbReference>
<proteinExistence type="predicted"/>
<comment type="caution">
    <text evidence="2">The sequence shown here is derived from an EMBL/GenBank/DDBJ whole genome shotgun (WGS) entry which is preliminary data.</text>
</comment>
<feature type="region of interest" description="Disordered" evidence="1">
    <location>
        <begin position="15"/>
        <end position="36"/>
    </location>
</feature>
<dbReference type="OrthoDB" id="238106at2"/>
<evidence type="ECO:0000313" key="2">
    <source>
        <dbReference type="EMBL" id="TWT83565.1"/>
    </source>
</evidence>
<accession>A0A5C5Z8J1</accession>
<reference evidence="2 3" key="1">
    <citation type="submission" date="2019-02" db="EMBL/GenBank/DDBJ databases">
        <title>Deep-cultivation of Planctomycetes and their phenomic and genomic characterization uncovers novel biology.</title>
        <authorList>
            <person name="Wiegand S."/>
            <person name="Jogler M."/>
            <person name="Boedeker C."/>
            <person name="Pinto D."/>
            <person name="Vollmers J."/>
            <person name="Rivas-Marin E."/>
            <person name="Kohn T."/>
            <person name="Peeters S.H."/>
            <person name="Heuer A."/>
            <person name="Rast P."/>
            <person name="Oberbeckmann S."/>
            <person name="Bunk B."/>
            <person name="Jeske O."/>
            <person name="Meyerdierks A."/>
            <person name="Storesund J.E."/>
            <person name="Kallscheuer N."/>
            <person name="Luecker S."/>
            <person name="Lage O.M."/>
            <person name="Pohl T."/>
            <person name="Merkel B.J."/>
            <person name="Hornburger P."/>
            <person name="Mueller R.-W."/>
            <person name="Bruemmer F."/>
            <person name="Labrenz M."/>
            <person name="Spormann A.M."/>
            <person name="Op Den Camp H."/>
            <person name="Overmann J."/>
            <person name="Amann R."/>
            <person name="Jetten M.S.M."/>
            <person name="Mascher T."/>
            <person name="Medema M.H."/>
            <person name="Devos D.P."/>
            <person name="Kaster A.-K."/>
            <person name="Ovreas L."/>
            <person name="Rohde M."/>
            <person name="Galperin M.Y."/>
            <person name="Jogler C."/>
        </authorList>
    </citation>
    <scope>NUCLEOTIDE SEQUENCE [LARGE SCALE GENOMIC DNA]</scope>
    <source>
        <strain evidence="2 3">CA13</strain>
    </source>
</reference>
<gene>
    <name evidence="2" type="ORF">CA13_50310</name>
</gene>